<evidence type="ECO:0000256" key="1">
    <source>
        <dbReference type="SAM" id="MobiDB-lite"/>
    </source>
</evidence>
<comment type="caution">
    <text evidence="2">The sequence shown here is derived from an EMBL/GenBank/DDBJ whole genome shotgun (WGS) entry which is preliminary data.</text>
</comment>
<gene>
    <name evidence="2" type="ORF">LCOR_07391.1</name>
</gene>
<proteinExistence type="predicted"/>
<dbReference type="EMBL" id="CBTN010000036">
    <property type="protein sequence ID" value="CDH56330.1"/>
    <property type="molecule type" value="Genomic_DNA"/>
</dbReference>
<dbReference type="Proteomes" id="UP000027586">
    <property type="component" value="Unassembled WGS sequence"/>
</dbReference>
<name>A0A068S2U2_9FUNG</name>
<accession>A0A068S2U2</accession>
<evidence type="ECO:0000313" key="3">
    <source>
        <dbReference type="Proteomes" id="UP000027586"/>
    </source>
</evidence>
<dbReference type="VEuPathDB" id="FungiDB:LCOR_07391.1"/>
<feature type="compositionally biased region" description="Basic and acidic residues" evidence="1">
    <location>
        <begin position="49"/>
        <end position="60"/>
    </location>
</feature>
<feature type="region of interest" description="Disordered" evidence="1">
    <location>
        <begin position="1"/>
        <end position="97"/>
    </location>
</feature>
<keyword evidence="3" id="KW-1185">Reference proteome</keyword>
<dbReference type="OrthoDB" id="2278444at2759"/>
<sequence length="97" mass="10413">MGNCFGKRNKGGHTLGGNTTTSAATPGSSQSPTQQQQQGSQRDAMLAAAERRRQEAENRGVKQGGAGGKLSKQLAEQKRQNPMQAESSELPERMVWD</sequence>
<organism evidence="2 3">
    <name type="scientific">Lichtheimia corymbifera JMRC:FSU:9682</name>
    <dbReference type="NCBI Taxonomy" id="1263082"/>
    <lineage>
        <taxon>Eukaryota</taxon>
        <taxon>Fungi</taxon>
        <taxon>Fungi incertae sedis</taxon>
        <taxon>Mucoromycota</taxon>
        <taxon>Mucoromycotina</taxon>
        <taxon>Mucoromycetes</taxon>
        <taxon>Mucorales</taxon>
        <taxon>Lichtheimiaceae</taxon>
        <taxon>Lichtheimia</taxon>
    </lineage>
</organism>
<feature type="compositionally biased region" description="Low complexity" evidence="1">
    <location>
        <begin position="25"/>
        <end position="41"/>
    </location>
</feature>
<evidence type="ECO:0000313" key="2">
    <source>
        <dbReference type="EMBL" id="CDH56330.1"/>
    </source>
</evidence>
<dbReference type="AlphaFoldDB" id="A0A068S2U2"/>
<protein>
    <submittedName>
        <fullName evidence="2">Uncharacterized protein</fullName>
    </submittedName>
</protein>
<reference evidence="2" key="1">
    <citation type="submission" date="2013-08" db="EMBL/GenBank/DDBJ databases">
        <title>Gene expansion shapes genome architecture in the human pathogen Lichtheimia corymbifera: an evolutionary genomics analysis in the ancient terrestrial Mucorales (Mucoromycotina).</title>
        <authorList>
            <person name="Schwartze V.U."/>
            <person name="Winter S."/>
            <person name="Shelest E."/>
            <person name="Marcet-Houben M."/>
            <person name="Horn F."/>
            <person name="Wehner S."/>
            <person name="Hoffmann K."/>
            <person name="Riege K."/>
            <person name="Sammeth M."/>
            <person name="Nowrousian M."/>
            <person name="Valiante V."/>
            <person name="Linde J."/>
            <person name="Jacobsen I.D."/>
            <person name="Marz M."/>
            <person name="Brakhage A.A."/>
            <person name="Gabaldon T."/>
            <person name="Bocker S."/>
            <person name="Voigt K."/>
        </authorList>
    </citation>
    <scope>NUCLEOTIDE SEQUENCE [LARGE SCALE GENOMIC DNA]</scope>
    <source>
        <strain evidence="2">FSU 9682</strain>
    </source>
</reference>